<keyword evidence="4" id="KW-1185">Reference proteome</keyword>
<protein>
    <recommendedName>
        <fullName evidence="2">AMIN-like domain-containing protein</fullName>
    </recommendedName>
</protein>
<reference evidence="3 4" key="1">
    <citation type="submission" date="2021-03" db="EMBL/GenBank/DDBJ databases">
        <title>Sequencing the genomes of 1000 actinobacteria strains.</title>
        <authorList>
            <person name="Klenk H.-P."/>
        </authorList>
    </citation>
    <scope>NUCLEOTIDE SEQUENCE [LARGE SCALE GENOMIC DNA]</scope>
    <source>
        <strain evidence="3 4">DSM 44580</strain>
    </source>
</reference>
<gene>
    <name evidence="3" type="ORF">JOF53_004388</name>
</gene>
<evidence type="ECO:0000313" key="4">
    <source>
        <dbReference type="Proteomes" id="UP001519363"/>
    </source>
</evidence>
<evidence type="ECO:0000256" key="1">
    <source>
        <dbReference type="SAM" id="SignalP"/>
    </source>
</evidence>
<dbReference type="Proteomes" id="UP001519363">
    <property type="component" value="Unassembled WGS sequence"/>
</dbReference>
<accession>A0ABS5AG09</accession>
<dbReference type="InterPro" id="IPR056303">
    <property type="entry name" value="AMIN-like"/>
</dbReference>
<keyword evidence="1" id="KW-0732">Signal</keyword>
<comment type="caution">
    <text evidence="3">The sequence shown here is derived from an EMBL/GenBank/DDBJ whole genome shotgun (WGS) entry which is preliminary data.</text>
</comment>
<dbReference type="EMBL" id="JAGIOO010000001">
    <property type="protein sequence ID" value="MBP2475516.1"/>
    <property type="molecule type" value="Genomic_DNA"/>
</dbReference>
<sequence length="168" mass="18062">MSVYRRLAVLVGAVASVVALVAPAVAVAAEPVAAEPVAAVPGVKFRAGSHAGFDRVVFEFVGTRAPQSVLFQTQDGERPYWGQSDLRVTELWGNRFLKLSLPSPAGAEPYVEVVGKRVVNYPLPLVRGVVVNDPGHGGSMEVSIGLDREARYTVSHNERLVIVDFPRD</sequence>
<evidence type="ECO:0000313" key="3">
    <source>
        <dbReference type="EMBL" id="MBP2475516.1"/>
    </source>
</evidence>
<evidence type="ECO:0000259" key="2">
    <source>
        <dbReference type="Pfam" id="PF24837"/>
    </source>
</evidence>
<organism evidence="3 4">
    <name type="scientific">Crossiella equi</name>
    <dbReference type="NCBI Taxonomy" id="130796"/>
    <lineage>
        <taxon>Bacteria</taxon>
        <taxon>Bacillati</taxon>
        <taxon>Actinomycetota</taxon>
        <taxon>Actinomycetes</taxon>
        <taxon>Pseudonocardiales</taxon>
        <taxon>Pseudonocardiaceae</taxon>
        <taxon>Crossiella</taxon>
    </lineage>
</organism>
<feature type="chain" id="PRO_5046267772" description="AMIN-like domain-containing protein" evidence="1">
    <location>
        <begin position="29"/>
        <end position="168"/>
    </location>
</feature>
<dbReference type="RefSeq" id="WP_143342496.1">
    <property type="nucleotide sequence ID" value="NZ_JAGIOO010000001.1"/>
</dbReference>
<proteinExistence type="predicted"/>
<name>A0ABS5AG09_9PSEU</name>
<dbReference type="Pfam" id="PF24837">
    <property type="entry name" value="AMIN-like"/>
    <property type="match status" value="1"/>
</dbReference>
<feature type="domain" description="AMIN-like" evidence="2">
    <location>
        <begin position="44"/>
        <end position="162"/>
    </location>
</feature>
<feature type="signal peptide" evidence="1">
    <location>
        <begin position="1"/>
        <end position="28"/>
    </location>
</feature>